<keyword evidence="2" id="KW-0808">Transferase</keyword>
<protein>
    <submittedName>
        <fullName evidence="2">Lipopolysaccharide cholinephosphotransferase</fullName>
    </submittedName>
</protein>
<dbReference type="Pfam" id="PF04991">
    <property type="entry name" value="LicD"/>
    <property type="match status" value="1"/>
</dbReference>
<dbReference type="PANTHER" id="PTHR43404:SF2">
    <property type="entry name" value="LIPOPOLYSACCHARIDE CHOLINEPHOSPHOTRANSFERASE LICD"/>
    <property type="match status" value="1"/>
</dbReference>
<reference evidence="2 3" key="1">
    <citation type="submission" date="2018-02" db="EMBL/GenBank/DDBJ databases">
        <title>Genomic Encyclopedia of Archaeal and Bacterial Type Strains, Phase II (KMG-II): from individual species to whole genera.</title>
        <authorList>
            <person name="Goeker M."/>
        </authorList>
    </citation>
    <scope>NUCLEOTIDE SEQUENCE [LARGE SCALE GENOMIC DNA]</scope>
    <source>
        <strain evidence="2 3">DSM 15099</strain>
    </source>
</reference>
<proteinExistence type="predicted"/>
<evidence type="ECO:0000313" key="3">
    <source>
        <dbReference type="Proteomes" id="UP000239863"/>
    </source>
</evidence>
<gene>
    <name evidence="2" type="ORF">BD821_11647</name>
</gene>
<dbReference type="InterPro" id="IPR052942">
    <property type="entry name" value="LPS_cholinephosphotransferase"/>
</dbReference>
<sequence length="330" mass="39171">MELVYKEKLKENIEEGIKTQHKVDFDELFPDKRLENLEETELRQCQLILLRILKIVAYICDENSLTYWLDSGTLLGAFRHKGFIPWDDDIDIAMPREDYEKFLKIAKEELPDDLYVQNLDTTEFAGNTWTQIKDRKSKIVLSEDAKYHQGFYIDIFPMDSYSDNFFKRVFYEKIHRLLYIKVQAINAPLKKPFFKGMNFPKNIIKILLKIVFFVFAIFDYNKIYEMNLKSKDKRIESMKTNPKTNYGYGTEVLNWDPMVKAEDIMPVTKKLKFEDGEFSVPNNTEAVLIESYGNTYMQIPKVDKQVYHNLSLKSVLTKEEEEELNRGFHY</sequence>
<name>A0A2S6FVK8_9CLOT</name>
<dbReference type="OrthoDB" id="9786100at2"/>
<accession>A0A2S6FVK8</accession>
<feature type="domain" description="LicD/FKTN/FKRP nucleotidyltransferase" evidence="1">
    <location>
        <begin position="60"/>
        <end position="293"/>
    </location>
</feature>
<dbReference type="GO" id="GO:0009100">
    <property type="term" value="P:glycoprotein metabolic process"/>
    <property type="evidence" value="ECO:0007669"/>
    <property type="project" value="UniProtKB-ARBA"/>
</dbReference>
<evidence type="ECO:0000313" key="2">
    <source>
        <dbReference type="EMBL" id="PPK46400.1"/>
    </source>
</evidence>
<dbReference type="InterPro" id="IPR007074">
    <property type="entry name" value="LicD/FKTN/FKRP_NTP_transf"/>
</dbReference>
<dbReference type="PANTHER" id="PTHR43404">
    <property type="entry name" value="LIPOPOLYSACCHARIDE CHOLINEPHOSPHOTRANSFERASE LICD"/>
    <property type="match status" value="1"/>
</dbReference>
<comment type="caution">
    <text evidence="2">The sequence shown here is derived from an EMBL/GenBank/DDBJ whole genome shotgun (WGS) entry which is preliminary data.</text>
</comment>
<organism evidence="2 3">
    <name type="scientific">Clostridium algidicarnis DSM 15099</name>
    <dbReference type="NCBI Taxonomy" id="1121295"/>
    <lineage>
        <taxon>Bacteria</taxon>
        <taxon>Bacillati</taxon>
        <taxon>Bacillota</taxon>
        <taxon>Clostridia</taxon>
        <taxon>Eubacteriales</taxon>
        <taxon>Clostridiaceae</taxon>
        <taxon>Clostridium</taxon>
    </lineage>
</organism>
<dbReference type="Proteomes" id="UP000239863">
    <property type="component" value="Unassembled WGS sequence"/>
</dbReference>
<dbReference type="AlphaFoldDB" id="A0A2S6FVK8"/>
<dbReference type="STRING" id="37659.GCA_000703125_01386"/>
<dbReference type="GO" id="GO:0016740">
    <property type="term" value="F:transferase activity"/>
    <property type="evidence" value="ECO:0007669"/>
    <property type="project" value="UniProtKB-KW"/>
</dbReference>
<dbReference type="EMBL" id="PTIS01000016">
    <property type="protein sequence ID" value="PPK46400.1"/>
    <property type="molecule type" value="Genomic_DNA"/>
</dbReference>
<evidence type="ECO:0000259" key="1">
    <source>
        <dbReference type="Pfam" id="PF04991"/>
    </source>
</evidence>
<dbReference type="RefSeq" id="WP_104410461.1">
    <property type="nucleotide sequence ID" value="NZ_PTIS01000016.1"/>
</dbReference>